<dbReference type="GO" id="GO:0044272">
    <property type="term" value="P:sulfur compound biosynthetic process"/>
    <property type="evidence" value="ECO:0007669"/>
    <property type="project" value="UniProtKB-ARBA"/>
</dbReference>
<feature type="domain" description="Pyruvate/ketoisovalerate oxidoreductase catalytic" evidence="2">
    <location>
        <begin position="13"/>
        <end position="179"/>
    </location>
</feature>
<dbReference type="CDD" id="cd07034">
    <property type="entry name" value="TPP_PYR_PFOR_IOR-alpha_like"/>
    <property type="match status" value="1"/>
</dbReference>
<evidence type="ECO:0000259" key="4">
    <source>
        <dbReference type="Pfam" id="PF17147"/>
    </source>
</evidence>
<dbReference type="InterPro" id="IPR002869">
    <property type="entry name" value="Pyrv_flavodox_OxRed_cen"/>
</dbReference>
<dbReference type="InterPro" id="IPR029061">
    <property type="entry name" value="THDP-binding"/>
</dbReference>
<dbReference type="InterPro" id="IPR002880">
    <property type="entry name" value="Pyrv_Fd/Flavodoxin_OxRdtase_N"/>
</dbReference>
<organism evidence="5">
    <name type="scientific">Candidatus Heimdallarchaeum aukensis</name>
    <dbReference type="NCBI Taxonomy" id="2876573"/>
    <lineage>
        <taxon>Archaea</taxon>
        <taxon>Promethearchaeati</taxon>
        <taxon>Candidatus Heimdallarchaeota</taxon>
        <taxon>Candidatus Heimdallarchaeia (ex Rinke et al. 2021) (nom. nud.)</taxon>
        <taxon>Candidatus Heimdallarchaeales</taxon>
        <taxon>Candidatus Heimdallarchaeaceae</taxon>
        <taxon>Candidatus Heimdallarchaeum</taxon>
    </lineage>
</organism>
<dbReference type="Proteomes" id="UP001201020">
    <property type="component" value="Chromosome"/>
</dbReference>
<dbReference type="InterPro" id="IPR019752">
    <property type="entry name" value="Pyrv/ketoisovalerate_OxRed_cat"/>
</dbReference>
<dbReference type="SUPFAM" id="SSF53323">
    <property type="entry name" value="Pyruvate-ferredoxin oxidoreductase, PFOR, domain III"/>
    <property type="match status" value="1"/>
</dbReference>
<dbReference type="GO" id="GO:0016903">
    <property type="term" value="F:oxidoreductase activity, acting on the aldehyde or oxo group of donors"/>
    <property type="evidence" value="ECO:0007669"/>
    <property type="project" value="InterPro"/>
</dbReference>
<dbReference type="Gene3D" id="3.40.920.10">
    <property type="entry name" value="Pyruvate-ferredoxin oxidoreductase, PFOR, domain III"/>
    <property type="match status" value="1"/>
</dbReference>
<dbReference type="EMBL" id="CP084166">
    <property type="protein sequence ID" value="UJG41216.1"/>
    <property type="molecule type" value="Genomic_DNA"/>
</dbReference>
<evidence type="ECO:0000259" key="2">
    <source>
        <dbReference type="Pfam" id="PF01558"/>
    </source>
</evidence>
<dbReference type="SUPFAM" id="SSF52518">
    <property type="entry name" value="Thiamin diphosphate-binding fold (THDP-binding)"/>
    <property type="match status" value="1"/>
</dbReference>
<dbReference type="InterPro" id="IPR022367">
    <property type="entry name" value="2-oxoacid/accept_OxRdtase_asu"/>
</dbReference>
<sequence length="583" mass="64922">MNQDITVRFVGSAGDGLVSLGWLFAKIIKKHNLNLVGFRSYQSVIRGGYNEYQLRFSDEKVYSVGEEADIIVLLNKHVAALHLPRVNDNAKIVYDQDYVDLDELGYTSDKIEKLPIPMKELAKQVSKLSVIKNIIVFGALGHILGLDTELIKEVLEEQFGYKGKEVVEINYKALDLGIEFAKSNNWEKVSKKLKFEKGKQMVITGNEALALGLLTGGLKYYSGYPMTPATSIIHYLTRYLPKLGIIVKQTEDEIAAVGMAVGASYCGARAATGTSGGGFALMTEIVGMAAIQEVPLVIINSMRAGPSTGMATKTEQADLFQAYGASQGDFPKIIIAPYDMEDAFNVGVESLELAEKYQMVVIVLMDLYLSEGIATVRKLNLKHKTKRYGILDKVDDNYLRYKITESGVSPRTLPGTPKGMHFTGSSERNEKGFSIASTLAGLPDTLPIRNAMVEKRARKLEQVAKEIPEPIFEGDKDADITLVSWGSTINIVREARILLEEEGIKSNHLHIKYILPFQKEKVKEILENAKEVLIIEQNFSGQMQQYICMQTAFDIKHHLRRYDGELIVPSQIVEKVKEIVKNE</sequence>
<dbReference type="NCBIfam" id="TIGR03710">
    <property type="entry name" value="OAFO_sf"/>
    <property type="match status" value="1"/>
</dbReference>
<dbReference type="GO" id="GO:0006082">
    <property type="term" value="P:organic acid metabolic process"/>
    <property type="evidence" value="ECO:0007669"/>
    <property type="project" value="UniProtKB-ARBA"/>
</dbReference>
<dbReference type="Pfam" id="PF17147">
    <property type="entry name" value="PFOR_II"/>
    <property type="match status" value="1"/>
</dbReference>
<protein>
    <submittedName>
        <fullName evidence="5">2-oxoacid:acceptor oxidoreductase subunit alpha</fullName>
    </submittedName>
</protein>
<accession>A0A9Y1FLQ0</accession>
<proteinExistence type="predicted"/>
<dbReference type="AlphaFoldDB" id="A0A9Y1FLQ0"/>
<dbReference type="Gene3D" id="3.40.50.970">
    <property type="match status" value="1"/>
</dbReference>
<dbReference type="Gene3D" id="3.40.50.920">
    <property type="match status" value="1"/>
</dbReference>
<dbReference type="Pfam" id="PF01558">
    <property type="entry name" value="POR"/>
    <property type="match status" value="1"/>
</dbReference>
<dbReference type="InterPro" id="IPR033412">
    <property type="entry name" value="PFOR_II"/>
</dbReference>
<dbReference type="PANTHER" id="PTHR32154:SF20">
    <property type="entry name" value="2-OXOGLUTARATE OXIDOREDUCTASE SUBUNIT KORA"/>
    <property type="match status" value="1"/>
</dbReference>
<evidence type="ECO:0000313" key="5">
    <source>
        <dbReference type="EMBL" id="UJG41216.1"/>
    </source>
</evidence>
<dbReference type="GO" id="GO:0006979">
    <property type="term" value="P:response to oxidative stress"/>
    <property type="evidence" value="ECO:0007669"/>
    <property type="project" value="TreeGrafter"/>
</dbReference>
<dbReference type="InterPro" id="IPR009014">
    <property type="entry name" value="Transketo_C/PFOR_II"/>
</dbReference>
<dbReference type="PANTHER" id="PTHR32154">
    <property type="entry name" value="PYRUVATE-FLAVODOXIN OXIDOREDUCTASE-RELATED"/>
    <property type="match status" value="1"/>
</dbReference>
<dbReference type="FunFam" id="3.40.50.970:FF:000022">
    <property type="entry name" value="2-oxoglutarate ferredoxin oxidoreductase alpha subunit"/>
    <property type="match status" value="1"/>
</dbReference>
<reference evidence="5" key="1">
    <citation type="journal article" date="2022" name="Nat. Microbiol.">
        <title>Unique mobile elements and scalable gene flow at the prokaryote-eukaryote boundary revealed by circularized Asgard archaea genomes.</title>
        <authorList>
            <person name="Wu F."/>
            <person name="Speth D.R."/>
            <person name="Philosof A."/>
            <person name="Cremiere A."/>
            <person name="Narayanan A."/>
            <person name="Barco R.A."/>
            <person name="Connon S.A."/>
            <person name="Amend J.P."/>
            <person name="Antoshechkin I.A."/>
            <person name="Orphan V.J."/>
        </authorList>
    </citation>
    <scope>NUCLEOTIDE SEQUENCE</scope>
    <source>
        <strain evidence="5">PM71</strain>
    </source>
</reference>
<evidence type="ECO:0000259" key="3">
    <source>
        <dbReference type="Pfam" id="PF01855"/>
    </source>
</evidence>
<dbReference type="Pfam" id="PF01855">
    <property type="entry name" value="POR_N"/>
    <property type="match status" value="1"/>
</dbReference>
<feature type="domain" description="Pyruvate flavodoxin/ferredoxin oxidoreductase pyrimidine binding" evidence="3">
    <location>
        <begin position="215"/>
        <end position="386"/>
    </location>
</feature>
<dbReference type="InterPro" id="IPR050722">
    <property type="entry name" value="Pyruvate:ferred/Flavod_OxRd"/>
</dbReference>
<evidence type="ECO:0000256" key="1">
    <source>
        <dbReference type="ARBA" id="ARBA00023002"/>
    </source>
</evidence>
<feature type="domain" description="Pyruvate:ferredoxin oxidoreductase core" evidence="4">
    <location>
        <begin position="478"/>
        <end position="567"/>
    </location>
</feature>
<keyword evidence="1" id="KW-0560">Oxidoreductase</keyword>
<name>A0A9Y1FLQ0_9ARCH</name>
<gene>
    <name evidence="5" type="ORF">K9W45_01830</name>
</gene>
<dbReference type="SUPFAM" id="SSF52922">
    <property type="entry name" value="TK C-terminal domain-like"/>
    <property type="match status" value="1"/>
</dbReference>